<dbReference type="SUPFAM" id="SSF47384">
    <property type="entry name" value="Homodimeric domain of signal transducing histidine kinase"/>
    <property type="match status" value="1"/>
</dbReference>
<comment type="caution">
    <text evidence="5">The sequence shown here is derived from an EMBL/GenBank/DDBJ whole genome shotgun (WGS) entry which is preliminary data.</text>
</comment>
<name>A0A917J4B3_9BACT</name>
<dbReference type="CDD" id="cd00082">
    <property type="entry name" value="HisKA"/>
    <property type="match status" value="1"/>
</dbReference>
<dbReference type="SMART" id="SM00387">
    <property type="entry name" value="HATPase_c"/>
    <property type="match status" value="1"/>
</dbReference>
<gene>
    <name evidence="5" type="ORF">GCM10011379_55640</name>
</gene>
<dbReference type="PRINTS" id="PR00344">
    <property type="entry name" value="BCTRLSENSOR"/>
</dbReference>
<dbReference type="EMBL" id="BMIB01000007">
    <property type="protein sequence ID" value="GGH82165.1"/>
    <property type="molecule type" value="Genomic_DNA"/>
</dbReference>
<dbReference type="InterPro" id="IPR003594">
    <property type="entry name" value="HATPase_dom"/>
</dbReference>
<evidence type="ECO:0000259" key="4">
    <source>
        <dbReference type="PROSITE" id="PS50109"/>
    </source>
</evidence>
<evidence type="ECO:0000256" key="2">
    <source>
        <dbReference type="ARBA" id="ARBA00012438"/>
    </source>
</evidence>
<evidence type="ECO:0000313" key="6">
    <source>
        <dbReference type="Proteomes" id="UP000627292"/>
    </source>
</evidence>
<dbReference type="Proteomes" id="UP000627292">
    <property type="component" value="Unassembled WGS sequence"/>
</dbReference>
<sequence>MIEAALPHNEQERLQELYKTNLLDTASDPDFDEIVQLASRLCKVPISLITLIDAGRQWFKAKTGINIHETERSLSFCSHAILQDDIMEVKDTSRDDRFSDNPFVTNDPNVRFYAGVPLVTDKGYKLGTLCVIDKTPRMLDEDQTFGLKVLAKQIIKLIELRSRNLELQHLINTQNRITSIIAHDVRNPLAALKAIIELQTSGALSEEETTEMLEMSARQLDSTIEMVANVTDWGRLQMKVQRLQKLPVMLRTLVDQVLVNHTLTANLKHNTIQNDVPEQLVVQTEQQALQFILRNLISNANKFTEHGSITITAQQTENRTKLKICDTGVGMAMDKVKALFESNKNFSTPGTQNEKGSGLGLLLMKEFLDKIGGQILIKSEEGAGTCVTIVL</sequence>
<dbReference type="Pfam" id="PF00512">
    <property type="entry name" value="HisKA"/>
    <property type="match status" value="1"/>
</dbReference>
<keyword evidence="6" id="KW-1185">Reference proteome</keyword>
<reference evidence="5" key="1">
    <citation type="journal article" date="2014" name="Int. J. Syst. Evol. Microbiol.">
        <title>Complete genome sequence of Corynebacterium casei LMG S-19264T (=DSM 44701T), isolated from a smear-ripened cheese.</title>
        <authorList>
            <consortium name="US DOE Joint Genome Institute (JGI-PGF)"/>
            <person name="Walter F."/>
            <person name="Albersmeier A."/>
            <person name="Kalinowski J."/>
            <person name="Ruckert C."/>
        </authorList>
    </citation>
    <scope>NUCLEOTIDE SEQUENCE</scope>
    <source>
        <strain evidence="5">CGMCC 1.15290</strain>
    </source>
</reference>
<dbReference type="SUPFAM" id="SSF55781">
    <property type="entry name" value="GAF domain-like"/>
    <property type="match status" value="1"/>
</dbReference>
<dbReference type="Pfam" id="PF01590">
    <property type="entry name" value="GAF"/>
    <property type="match status" value="1"/>
</dbReference>
<accession>A0A917J4B3</accession>
<keyword evidence="3" id="KW-0597">Phosphoprotein</keyword>
<evidence type="ECO:0000256" key="1">
    <source>
        <dbReference type="ARBA" id="ARBA00000085"/>
    </source>
</evidence>
<dbReference type="EC" id="2.7.13.3" evidence="2"/>
<dbReference type="PANTHER" id="PTHR43102">
    <property type="entry name" value="SLR1143 PROTEIN"/>
    <property type="match status" value="1"/>
</dbReference>
<protein>
    <recommendedName>
        <fullName evidence="2">histidine kinase</fullName>
        <ecNumber evidence="2">2.7.13.3</ecNumber>
    </recommendedName>
</protein>
<dbReference type="GO" id="GO:0000155">
    <property type="term" value="F:phosphorelay sensor kinase activity"/>
    <property type="evidence" value="ECO:0007669"/>
    <property type="project" value="InterPro"/>
</dbReference>
<comment type="catalytic activity">
    <reaction evidence="1">
        <text>ATP + protein L-histidine = ADP + protein N-phospho-L-histidine.</text>
        <dbReference type="EC" id="2.7.13.3"/>
    </reaction>
</comment>
<dbReference type="Pfam" id="PF02518">
    <property type="entry name" value="HATPase_c"/>
    <property type="match status" value="1"/>
</dbReference>
<dbReference type="Gene3D" id="3.30.450.40">
    <property type="match status" value="1"/>
</dbReference>
<dbReference type="InterPro" id="IPR003661">
    <property type="entry name" value="HisK_dim/P_dom"/>
</dbReference>
<dbReference type="InterPro" id="IPR029016">
    <property type="entry name" value="GAF-like_dom_sf"/>
</dbReference>
<reference evidence="5" key="2">
    <citation type="submission" date="2020-09" db="EMBL/GenBank/DDBJ databases">
        <authorList>
            <person name="Sun Q."/>
            <person name="Zhou Y."/>
        </authorList>
    </citation>
    <scope>NUCLEOTIDE SEQUENCE</scope>
    <source>
        <strain evidence="5">CGMCC 1.15290</strain>
    </source>
</reference>
<dbReference type="SMART" id="SM00065">
    <property type="entry name" value="GAF"/>
    <property type="match status" value="1"/>
</dbReference>
<dbReference type="Gene3D" id="3.30.565.10">
    <property type="entry name" value="Histidine kinase-like ATPase, C-terminal domain"/>
    <property type="match status" value="1"/>
</dbReference>
<evidence type="ECO:0000256" key="3">
    <source>
        <dbReference type="ARBA" id="ARBA00022553"/>
    </source>
</evidence>
<dbReference type="InterPro" id="IPR036097">
    <property type="entry name" value="HisK_dim/P_sf"/>
</dbReference>
<dbReference type="InterPro" id="IPR004358">
    <property type="entry name" value="Sig_transdc_His_kin-like_C"/>
</dbReference>
<dbReference type="RefSeq" id="WP_188958877.1">
    <property type="nucleotide sequence ID" value="NZ_BMIB01000007.1"/>
</dbReference>
<dbReference type="InterPro" id="IPR005467">
    <property type="entry name" value="His_kinase_dom"/>
</dbReference>
<dbReference type="AlphaFoldDB" id="A0A917J4B3"/>
<dbReference type="SMART" id="SM00388">
    <property type="entry name" value="HisKA"/>
    <property type="match status" value="1"/>
</dbReference>
<keyword evidence="5" id="KW-0418">Kinase</keyword>
<evidence type="ECO:0000313" key="5">
    <source>
        <dbReference type="EMBL" id="GGH82165.1"/>
    </source>
</evidence>
<feature type="domain" description="Histidine kinase" evidence="4">
    <location>
        <begin position="180"/>
        <end position="391"/>
    </location>
</feature>
<dbReference type="PROSITE" id="PS50109">
    <property type="entry name" value="HIS_KIN"/>
    <property type="match status" value="1"/>
</dbReference>
<dbReference type="Gene3D" id="1.10.287.130">
    <property type="match status" value="1"/>
</dbReference>
<dbReference type="SUPFAM" id="SSF55874">
    <property type="entry name" value="ATPase domain of HSP90 chaperone/DNA topoisomerase II/histidine kinase"/>
    <property type="match status" value="1"/>
</dbReference>
<organism evidence="5 6">
    <name type="scientific">Filimonas zeae</name>
    <dbReference type="NCBI Taxonomy" id="1737353"/>
    <lineage>
        <taxon>Bacteria</taxon>
        <taxon>Pseudomonadati</taxon>
        <taxon>Bacteroidota</taxon>
        <taxon>Chitinophagia</taxon>
        <taxon>Chitinophagales</taxon>
        <taxon>Chitinophagaceae</taxon>
        <taxon>Filimonas</taxon>
    </lineage>
</organism>
<dbReference type="InterPro" id="IPR036890">
    <property type="entry name" value="HATPase_C_sf"/>
</dbReference>
<keyword evidence="5" id="KW-0808">Transferase</keyword>
<dbReference type="InterPro" id="IPR003018">
    <property type="entry name" value="GAF"/>
</dbReference>
<proteinExistence type="predicted"/>
<dbReference type="PANTHER" id="PTHR43102:SF2">
    <property type="entry name" value="GAF DOMAIN-CONTAINING PROTEIN"/>
    <property type="match status" value="1"/>
</dbReference>